<dbReference type="Proteomes" id="UP000184520">
    <property type="component" value="Unassembled WGS sequence"/>
</dbReference>
<protein>
    <submittedName>
        <fullName evidence="1">Uncharacterized protein</fullName>
    </submittedName>
</protein>
<accession>A0A1M5SBQ7</accession>
<reference evidence="2" key="1">
    <citation type="submission" date="2016-11" db="EMBL/GenBank/DDBJ databases">
        <authorList>
            <person name="Varghese N."/>
            <person name="Submissions S."/>
        </authorList>
    </citation>
    <scope>NUCLEOTIDE SEQUENCE [LARGE SCALE GENOMIC DNA]</scope>
    <source>
        <strain evidence="2">CGMCC 1.8995</strain>
    </source>
</reference>
<evidence type="ECO:0000313" key="2">
    <source>
        <dbReference type="Proteomes" id="UP000184520"/>
    </source>
</evidence>
<dbReference type="STRING" id="634436.SAMN05216361_4376"/>
<name>A0A1M5SBQ7_9ALTE</name>
<evidence type="ECO:0000313" key="1">
    <source>
        <dbReference type="EMBL" id="SHH35880.1"/>
    </source>
</evidence>
<dbReference type="RefSeq" id="WP_073325295.1">
    <property type="nucleotide sequence ID" value="NZ_FQWD01000009.1"/>
</dbReference>
<proteinExistence type="predicted"/>
<organism evidence="1 2">
    <name type="scientific">Marisediminitalea aggregata</name>
    <dbReference type="NCBI Taxonomy" id="634436"/>
    <lineage>
        <taxon>Bacteria</taxon>
        <taxon>Pseudomonadati</taxon>
        <taxon>Pseudomonadota</taxon>
        <taxon>Gammaproteobacteria</taxon>
        <taxon>Alteromonadales</taxon>
        <taxon>Alteromonadaceae</taxon>
        <taxon>Marisediminitalea</taxon>
    </lineage>
</organism>
<dbReference type="EMBL" id="FQWD01000009">
    <property type="protein sequence ID" value="SHH35880.1"/>
    <property type="molecule type" value="Genomic_DNA"/>
</dbReference>
<keyword evidence="2" id="KW-1185">Reference proteome</keyword>
<gene>
    <name evidence="1" type="ORF">SAMN05216361_4376</name>
</gene>
<dbReference type="AlphaFoldDB" id="A0A1M5SBQ7"/>
<sequence>METEDVDRIINIAVKACYDATLAVHRAARVYGTLLIIERDGVPEGVSPLSDKEVRERLNSLKGDSMLMINM</sequence>